<keyword evidence="4" id="KW-0378">Hydrolase</keyword>
<keyword evidence="2" id="KW-0732">Signal</keyword>
<dbReference type="AlphaFoldDB" id="A0A2K4ZK96"/>
<dbReference type="RefSeq" id="WP_103240836.1">
    <property type="nucleotide sequence ID" value="NZ_JANJZD010000019.1"/>
</dbReference>
<proteinExistence type="inferred from homology"/>
<evidence type="ECO:0000313" key="5">
    <source>
        <dbReference type="Proteomes" id="UP000236311"/>
    </source>
</evidence>
<sequence>MKRKGKNLRKIGMLLLAIMTVICSISACGGGEPAWHSKEVTVTDDNYRTWYEVFVYSFCDSDGDQAGDLQGVISKLDYIADMGFNGIWLMPIMPSPSYHKYDVKNYLEIEPEYGTMEDFEELAAECDRRGIKLIIDLVLNHTSSEHPWFVAACDYLESLEEGKEPSAAECPYYEYYHFVKGNPNSDTWYQVGSTDYYYEGVFWSGMPDVNFESQALRKEFEEIVDFWLAKGVGGFRLDAVKEFYSGATSQNVEVLTWLNDYVKAASPDAYMVGEAWEGLGTYSQYYASGIDSFFNFEFAGPTGVVTKTLTFSGETNSAQAYAKALVRVQNAIREYREDAIDAPFFVNHDMARAAGYMQYDERKVKMAATLNLLMSGSVFVYYGEEIGMTGSGKDENKRAPMYWSSDEGAEGMTRGPLDMEPQENQFASTEKQMKSKDSIYSFYKETILLRNQNPEIARGTVARLEDITDPDIAAVSKTYNGETIYLLYNISETEKKQVSMSAEQYGELEIAGYLSVDGGKVTMKNGVVTMPSYSVVVLR</sequence>
<dbReference type="PANTHER" id="PTHR10357:SF179">
    <property type="entry name" value="NEUTRAL AND BASIC AMINO ACID TRANSPORT PROTEIN RBAT"/>
    <property type="match status" value="1"/>
</dbReference>
<dbReference type="OrthoDB" id="9805159at2"/>
<dbReference type="InterPro" id="IPR045857">
    <property type="entry name" value="O16G_dom_2"/>
</dbReference>
<dbReference type="EC" id="3.2.1.1" evidence="4"/>
<gene>
    <name evidence="4" type="ORF">AMURIS_03557</name>
</gene>
<evidence type="ECO:0000313" key="4">
    <source>
        <dbReference type="EMBL" id="SOY30826.1"/>
    </source>
</evidence>
<comment type="similarity">
    <text evidence="1">Belongs to the glycosyl hydrolase 13 family.</text>
</comment>
<dbReference type="CDD" id="cd11316">
    <property type="entry name" value="AmyAc_bac2_AmyA"/>
    <property type="match status" value="1"/>
</dbReference>
<dbReference type="InterPro" id="IPR017853">
    <property type="entry name" value="GH"/>
</dbReference>
<keyword evidence="4" id="KW-0326">Glycosidase</keyword>
<feature type="chain" id="PRO_5039362400" evidence="2">
    <location>
        <begin position="30"/>
        <end position="539"/>
    </location>
</feature>
<dbReference type="EMBL" id="OFSM01000019">
    <property type="protein sequence ID" value="SOY30826.1"/>
    <property type="molecule type" value="Genomic_DNA"/>
</dbReference>
<dbReference type="SUPFAM" id="SSF51445">
    <property type="entry name" value="(Trans)glycosidases"/>
    <property type="match status" value="1"/>
</dbReference>
<reference evidence="4 5" key="1">
    <citation type="submission" date="2018-01" db="EMBL/GenBank/DDBJ databases">
        <authorList>
            <person name="Gaut B.S."/>
            <person name="Morton B.R."/>
            <person name="Clegg M.T."/>
            <person name="Duvall M.R."/>
        </authorList>
    </citation>
    <scope>NUCLEOTIDE SEQUENCE [LARGE SCALE GENOMIC DNA]</scope>
    <source>
        <strain evidence="4">GP69</strain>
    </source>
</reference>
<dbReference type="Pfam" id="PF00128">
    <property type="entry name" value="Alpha-amylase"/>
    <property type="match status" value="1"/>
</dbReference>
<dbReference type="Gene3D" id="3.90.400.10">
    <property type="entry name" value="Oligo-1,6-glucosidase, Domain 2"/>
    <property type="match status" value="1"/>
</dbReference>
<dbReference type="SMART" id="SM00642">
    <property type="entry name" value="Aamy"/>
    <property type="match status" value="1"/>
</dbReference>
<dbReference type="InterPro" id="IPR006047">
    <property type="entry name" value="GH13_cat_dom"/>
</dbReference>
<dbReference type="PANTHER" id="PTHR10357">
    <property type="entry name" value="ALPHA-AMYLASE FAMILY MEMBER"/>
    <property type="match status" value="1"/>
</dbReference>
<protein>
    <submittedName>
        <fullName evidence="4">Alpha-amylase</fullName>
        <ecNumber evidence="4">3.2.1.1</ecNumber>
    </submittedName>
</protein>
<dbReference type="Gene3D" id="3.20.20.80">
    <property type="entry name" value="Glycosidases"/>
    <property type="match status" value="1"/>
</dbReference>
<evidence type="ECO:0000259" key="3">
    <source>
        <dbReference type="SMART" id="SM00642"/>
    </source>
</evidence>
<organism evidence="4 5">
    <name type="scientific">Acetatifactor muris</name>
    <dbReference type="NCBI Taxonomy" id="879566"/>
    <lineage>
        <taxon>Bacteria</taxon>
        <taxon>Bacillati</taxon>
        <taxon>Bacillota</taxon>
        <taxon>Clostridia</taxon>
        <taxon>Lachnospirales</taxon>
        <taxon>Lachnospiraceae</taxon>
        <taxon>Acetatifactor</taxon>
    </lineage>
</organism>
<evidence type="ECO:0000256" key="1">
    <source>
        <dbReference type="ARBA" id="ARBA00008061"/>
    </source>
</evidence>
<accession>A0A2K4ZK96</accession>
<dbReference type="PROSITE" id="PS51257">
    <property type="entry name" value="PROKAR_LIPOPROTEIN"/>
    <property type="match status" value="1"/>
</dbReference>
<evidence type="ECO:0000256" key="2">
    <source>
        <dbReference type="SAM" id="SignalP"/>
    </source>
</evidence>
<keyword evidence="5" id="KW-1185">Reference proteome</keyword>
<feature type="signal peptide" evidence="2">
    <location>
        <begin position="1"/>
        <end position="29"/>
    </location>
</feature>
<feature type="domain" description="Glycosyl hydrolase family 13 catalytic" evidence="3">
    <location>
        <begin position="52"/>
        <end position="418"/>
    </location>
</feature>
<name>A0A2K4ZK96_9FIRM</name>
<dbReference type="GO" id="GO:0004556">
    <property type="term" value="F:alpha-amylase activity"/>
    <property type="evidence" value="ECO:0007669"/>
    <property type="project" value="UniProtKB-EC"/>
</dbReference>
<dbReference type="GO" id="GO:0009313">
    <property type="term" value="P:oligosaccharide catabolic process"/>
    <property type="evidence" value="ECO:0007669"/>
    <property type="project" value="TreeGrafter"/>
</dbReference>
<dbReference type="Proteomes" id="UP000236311">
    <property type="component" value="Unassembled WGS sequence"/>
</dbReference>